<dbReference type="InterPro" id="IPR015943">
    <property type="entry name" value="WD40/YVTN_repeat-like_dom_sf"/>
</dbReference>
<accession>A0AAU9JKY3</accession>
<evidence type="ECO:0000259" key="6">
    <source>
        <dbReference type="Pfam" id="PF24807"/>
    </source>
</evidence>
<dbReference type="Pfam" id="PF24807">
    <property type="entry name" value="WD40_CDC20-Fz"/>
    <property type="match status" value="1"/>
</dbReference>
<keyword evidence="2 5" id="KW-0853">WD repeat</keyword>
<reference evidence="7" key="1">
    <citation type="submission" date="2021-09" db="EMBL/GenBank/DDBJ databases">
        <authorList>
            <consortium name="AG Swart"/>
            <person name="Singh M."/>
            <person name="Singh A."/>
            <person name="Seah K."/>
            <person name="Emmerich C."/>
        </authorList>
    </citation>
    <scope>NUCLEOTIDE SEQUENCE</scope>
    <source>
        <strain evidence="7">ATCC30299</strain>
    </source>
</reference>
<keyword evidence="3" id="KW-0677">Repeat</keyword>
<dbReference type="PANTHER" id="PTHR19918:SF1">
    <property type="entry name" value="FIZZY-RELATED PROTEIN HOMOLOG"/>
    <property type="match status" value="1"/>
</dbReference>
<dbReference type="SUPFAM" id="SSF50978">
    <property type="entry name" value="WD40 repeat-like"/>
    <property type="match status" value="1"/>
</dbReference>
<dbReference type="GO" id="GO:0005680">
    <property type="term" value="C:anaphase-promoting complex"/>
    <property type="evidence" value="ECO:0007669"/>
    <property type="project" value="TreeGrafter"/>
</dbReference>
<keyword evidence="8" id="KW-1185">Reference proteome</keyword>
<dbReference type="PROSITE" id="PS00678">
    <property type="entry name" value="WD_REPEATS_1"/>
    <property type="match status" value="1"/>
</dbReference>
<protein>
    <recommendedName>
        <fullName evidence="6">CDC20/Fizzy WD40 domain-containing protein</fullName>
    </recommendedName>
</protein>
<evidence type="ECO:0000256" key="3">
    <source>
        <dbReference type="ARBA" id="ARBA00022737"/>
    </source>
</evidence>
<comment type="similarity">
    <text evidence="1">Belongs to the WD repeat CDC20/Fizzy family.</text>
</comment>
<dbReference type="SMART" id="SM00320">
    <property type="entry name" value="WD40"/>
    <property type="match status" value="5"/>
</dbReference>
<sequence length="303" mass="33942">MNVLDWSCNNLLAVALNKAVYLWSDTIKPARFLHDLCEESASSLSWSPQGTHLAIGTSQGKLFLYDVEKEYPLRCFKGHNSRIGTLSWNSVVLSSGSRDQIILQHDFRSPSNYFSKLSGHKQEICGLKWSFDGEQLASGGNDNKIFLWSSRSSSPVEKFSSHTAAVKAIAWSPHQRGLLASGGGTADKTIKFWDTFTLKELASYNTYSQVCNIMFSKTTNELVSTHGFSQHEITVWSYPNMQKIGTMLGHTKRVLYLAMSADGQNIVTGAGEGDETLRFWNVFPGNCENFGDFNFLMENEEFR</sequence>
<dbReference type="AlphaFoldDB" id="A0AAU9JKY3"/>
<proteinExistence type="inferred from homology"/>
<evidence type="ECO:0000313" key="8">
    <source>
        <dbReference type="Proteomes" id="UP001162131"/>
    </source>
</evidence>
<dbReference type="GO" id="GO:1990757">
    <property type="term" value="F:ubiquitin ligase activator activity"/>
    <property type="evidence" value="ECO:0007669"/>
    <property type="project" value="TreeGrafter"/>
</dbReference>
<dbReference type="InterPro" id="IPR001680">
    <property type="entry name" value="WD40_rpt"/>
</dbReference>
<dbReference type="GO" id="GO:1905786">
    <property type="term" value="P:positive regulation of anaphase-promoting complex-dependent catabolic process"/>
    <property type="evidence" value="ECO:0007669"/>
    <property type="project" value="TreeGrafter"/>
</dbReference>
<organism evidence="7 8">
    <name type="scientific">Blepharisma stoltei</name>
    <dbReference type="NCBI Taxonomy" id="1481888"/>
    <lineage>
        <taxon>Eukaryota</taxon>
        <taxon>Sar</taxon>
        <taxon>Alveolata</taxon>
        <taxon>Ciliophora</taxon>
        <taxon>Postciliodesmatophora</taxon>
        <taxon>Heterotrichea</taxon>
        <taxon>Heterotrichida</taxon>
        <taxon>Blepharismidae</taxon>
        <taxon>Blepharisma</taxon>
    </lineage>
</organism>
<feature type="repeat" description="WD" evidence="5">
    <location>
        <begin position="117"/>
        <end position="158"/>
    </location>
</feature>
<evidence type="ECO:0000313" key="7">
    <source>
        <dbReference type="EMBL" id="CAG9325709.1"/>
    </source>
</evidence>
<keyword evidence="4" id="KW-0131">Cell cycle</keyword>
<dbReference type="GO" id="GO:0031145">
    <property type="term" value="P:anaphase-promoting complex-dependent catabolic process"/>
    <property type="evidence" value="ECO:0007669"/>
    <property type="project" value="TreeGrafter"/>
</dbReference>
<name>A0AAU9JKY3_9CILI</name>
<gene>
    <name evidence="7" type="ORF">BSTOLATCC_MIC39504</name>
</gene>
<evidence type="ECO:0000256" key="1">
    <source>
        <dbReference type="ARBA" id="ARBA00006445"/>
    </source>
</evidence>
<evidence type="ECO:0000256" key="4">
    <source>
        <dbReference type="ARBA" id="ARBA00023306"/>
    </source>
</evidence>
<evidence type="ECO:0000256" key="5">
    <source>
        <dbReference type="PROSITE-ProRule" id="PRU00221"/>
    </source>
</evidence>
<dbReference type="PANTHER" id="PTHR19918">
    <property type="entry name" value="CELL DIVISION CYCLE 20 CDC20 FIZZY -RELATED"/>
    <property type="match status" value="1"/>
</dbReference>
<dbReference type="InterPro" id="IPR033010">
    <property type="entry name" value="Cdc20/Fizzy"/>
</dbReference>
<dbReference type="EMBL" id="CAJZBQ010000039">
    <property type="protein sequence ID" value="CAG9325709.1"/>
    <property type="molecule type" value="Genomic_DNA"/>
</dbReference>
<evidence type="ECO:0000256" key="2">
    <source>
        <dbReference type="ARBA" id="ARBA00022574"/>
    </source>
</evidence>
<comment type="caution">
    <text evidence="7">The sequence shown here is derived from an EMBL/GenBank/DDBJ whole genome shotgun (WGS) entry which is preliminary data.</text>
</comment>
<dbReference type="Gene3D" id="2.130.10.10">
    <property type="entry name" value="YVTN repeat-like/Quinoprotein amine dehydrogenase"/>
    <property type="match status" value="1"/>
</dbReference>
<dbReference type="InterPro" id="IPR036322">
    <property type="entry name" value="WD40_repeat_dom_sf"/>
</dbReference>
<dbReference type="GO" id="GO:0010997">
    <property type="term" value="F:anaphase-promoting complex binding"/>
    <property type="evidence" value="ECO:0007669"/>
    <property type="project" value="InterPro"/>
</dbReference>
<dbReference type="Proteomes" id="UP001162131">
    <property type="component" value="Unassembled WGS sequence"/>
</dbReference>
<dbReference type="InterPro" id="IPR019775">
    <property type="entry name" value="WD40_repeat_CS"/>
</dbReference>
<dbReference type="InterPro" id="IPR056150">
    <property type="entry name" value="WD40_CDC20-Fz"/>
</dbReference>
<feature type="domain" description="CDC20/Fizzy WD40" evidence="6">
    <location>
        <begin position="1"/>
        <end position="280"/>
    </location>
</feature>
<feature type="repeat" description="WD" evidence="5">
    <location>
        <begin position="159"/>
        <end position="203"/>
    </location>
</feature>
<dbReference type="PROSITE" id="PS50294">
    <property type="entry name" value="WD_REPEATS_REGION"/>
    <property type="match status" value="1"/>
</dbReference>
<dbReference type="PROSITE" id="PS50082">
    <property type="entry name" value="WD_REPEATS_2"/>
    <property type="match status" value="2"/>
</dbReference>